<keyword evidence="6" id="KW-1185">Reference proteome</keyword>
<dbReference type="RefSeq" id="WP_079684519.1">
    <property type="nucleotide sequence ID" value="NZ_FUYQ01000031.1"/>
</dbReference>
<dbReference type="AlphaFoldDB" id="A0A1T5EUI2"/>
<dbReference type="SUPFAM" id="SSF46785">
    <property type="entry name" value="Winged helix' DNA-binding domain"/>
    <property type="match status" value="1"/>
</dbReference>
<evidence type="ECO:0000256" key="3">
    <source>
        <dbReference type="ARBA" id="ARBA00023163"/>
    </source>
</evidence>
<gene>
    <name evidence="5" type="ORF">SAMN05660349_03141</name>
</gene>
<reference evidence="6" key="1">
    <citation type="submission" date="2017-02" db="EMBL/GenBank/DDBJ databases">
        <authorList>
            <person name="Varghese N."/>
            <person name="Submissions S."/>
        </authorList>
    </citation>
    <scope>NUCLEOTIDE SEQUENCE [LARGE SCALE GENOMIC DNA]</scope>
    <source>
        <strain evidence="6">DSM 24967</strain>
    </source>
</reference>
<evidence type="ECO:0000313" key="5">
    <source>
        <dbReference type="EMBL" id="SKB87605.1"/>
    </source>
</evidence>
<sequence length="111" mass="13124">MREVDLRYPTCPIRNVLARISDKWSLIVLWNLGLNEKMRYKELMLSIPDISHKMLTNTLKHLEEDHLVKREAYAEIPPRVEYSLTKTGKSLIPTIEQMIDWAQTNFEEVVK</sequence>
<dbReference type="InterPro" id="IPR036390">
    <property type="entry name" value="WH_DNA-bd_sf"/>
</dbReference>
<dbReference type="GO" id="GO:0003677">
    <property type="term" value="F:DNA binding"/>
    <property type="evidence" value="ECO:0007669"/>
    <property type="project" value="UniProtKB-KW"/>
</dbReference>
<dbReference type="PANTHER" id="PTHR33204">
    <property type="entry name" value="TRANSCRIPTIONAL REGULATOR, MARR FAMILY"/>
    <property type="match status" value="1"/>
</dbReference>
<keyword evidence="1" id="KW-0805">Transcription regulation</keyword>
<dbReference type="InterPro" id="IPR036388">
    <property type="entry name" value="WH-like_DNA-bd_sf"/>
</dbReference>
<keyword evidence="3" id="KW-0804">Transcription</keyword>
<feature type="domain" description="HTH hxlR-type" evidence="4">
    <location>
        <begin position="11"/>
        <end position="110"/>
    </location>
</feature>
<dbReference type="Proteomes" id="UP000190852">
    <property type="component" value="Unassembled WGS sequence"/>
</dbReference>
<accession>A0A1T5EUI2</accession>
<dbReference type="Pfam" id="PF01638">
    <property type="entry name" value="HxlR"/>
    <property type="match status" value="1"/>
</dbReference>
<dbReference type="InterPro" id="IPR002577">
    <property type="entry name" value="HTH_HxlR"/>
</dbReference>
<protein>
    <submittedName>
        <fullName evidence="5">Transcriptional regulator, HxlR family</fullName>
    </submittedName>
</protein>
<proteinExistence type="predicted"/>
<evidence type="ECO:0000259" key="4">
    <source>
        <dbReference type="PROSITE" id="PS51118"/>
    </source>
</evidence>
<organism evidence="5 6">
    <name type="scientific">Parabacteroides chartae</name>
    <dbReference type="NCBI Taxonomy" id="1037355"/>
    <lineage>
        <taxon>Bacteria</taxon>
        <taxon>Pseudomonadati</taxon>
        <taxon>Bacteroidota</taxon>
        <taxon>Bacteroidia</taxon>
        <taxon>Bacteroidales</taxon>
        <taxon>Tannerellaceae</taxon>
        <taxon>Parabacteroides</taxon>
    </lineage>
</organism>
<name>A0A1T5EUI2_9BACT</name>
<dbReference type="Gene3D" id="1.10.10.10">
    <property type="entry name" value="Winged helix-like DNA-binding domain superfamily/Winged helix DNA-binding domain"/>
    <property type="match status" value="1"/>
</dbReference>
<keyword evidence="2" id="KW-0238">DNA-binding</keyword>
<evidence type="ECO:0000256" key="2">
    <source>
        <dbReference type="ARBA" id="ARBA00023125"/>
    </source>
</evidence>
<dbReference type="PROSITE" id="PS51118">
    <property type="entry name" value="HTH_HXLR"/>
    <property type="match status" value="1"/>
</dbReference>
<dbReference type="PANTHER" id="PTHR33204:SF18">
    <property type="entry name" value="TRANSCRIPTIONAL REGULATORY PROTEIN"/>
    <property type="match status" value="1"/>
</dbReference>
<dbReference type="EMBL" id="FUYQ01000031">
    <property type="protein sequence ID" value="SKB87605.1"/>
    <property type="molecule type" value="Genomic_DNA"/>
</dbReference>
<evidence type="ECO:0000256" key="1">
    <source>
        <dbReference type="ARBA" id="ARBA00023015"/>
    </source>
</evidence>
<evidence type="ECO:0000313" key="6">
    <source>
        <dbReference type="Proteomes" id="UP000190852"/>
    </source>
</evidence>